<feature type="compositionally biased region" description="Gly residues" evidence="5">
    <location>
        <begin position="63"/>
        <end position="84"/>
    </location>
</feature>
<dbReference type="PANTHER" id="PTHR11225">
    <property type="entry name" value="NUCLEAR PORE COMPLEX PROTEIN NUP93 NUCLEOPORIN NUP93 DEAD EYE PROTEIN"/>
    <property type="match status" value="1"/>
</dbReference>
<dbReference type="GO" id="GO:0006606">
    <property type="term" value="P:protein import into nucleus"/>
    <property type="evidence" value="ECO:0007669"/>
    <property type="project" value="TreeGrafter"/>
</dbReference>
<feature type="compositionally biased region" description="Polar residues" evidence="5">
    <location>
        <begin position="409"/>
        <end position="419"/>
    </location>
</feature>
<organism evidence="6 7">
    <name type="scientific">Fusarium avenaceum</name>
    <dbReference type="NCBI Taxonomy" id="40199"/>
    <lineage>
        <taxon>Eukaryota</taxon>
        <taxon>Fungi</taxon>
        <taxon>Dikarya</taxon>
        <taxon>Ascomycota</taxon>
        <taxon>Pezizomycotina</taxon>
        <taxon>Sordariomycetes</taxon>
        <taxon>Hypocreomycetidae</taxon>
        <taxon>Hypocreales</taxon>
        <taxon>Nectriaceae</taxon>
        <taxon>Fusarium</taxon>
        <taxon>Fusarium tricinctum species complex</taxon>
    </lineage>
</organism>
<feature type="compositionally biased region" description="Low complexity" evidence="5">
    <location>
        <begin position="86"/>
        <end position="98"/>
    </location>
</feature>
<feature type="region of interest" description="Disordered" evidence="5">
    <location>
        <begin position="1"/>
        <end position="223"/>
    </location>
</feature>
<feature type="compositionally biased region" description="Low complexity" evidence="5">
    <location>
        <begin position="108"/>
        <end position="118"/>
    </location>
</feature>
<reference evidence="6" key="1">
    <citation type="submission" date="2021-04" db="EMBL/GenBank/DDBJ databases">
        <title>Draft genome of Fusarium avenaceum strain F156N33, isolated from an atmospheric sample in Virginia.</title>
        <authorList>
            <person name="Yang S."/>
            <person name="Vinatzer B.A."/>
            <person name="Coleman J."/>
        </authorList>
    </citation>
    <scope>NUCLEOTIDE SEQUENCE</scope>
    <source>
        <strain evidence="6">F156N33</strain>
    </source>
</reference>
<comment type="similarity">
    <text evidence="2">Belongs to the nucleoporin interacting component (NIC) family.</text>
</comment>
<evidence type="ECO:0008006" key="8">
    <source>
        <dbReference type="Google" id="ProtNLM"/>
    </source>
</evidence>
<comment type="subcellular location">
    <subcellularLocation>
        <location evidence="1">Nucleus</location>
        <location evidence="1">Nuclear pore complex</location>
    </subcellularLocation>
</comment>
<evidence type="ECO:0000256" key="3">
    <source>
        <dbReference type="ARBA" id="ARBA00023132"/>
    </source>
</evidence>
<comment type="caution">
    <text evidence="6">The sequence shown here is derived from an EMBL/GenBank/DDBJ whole genome shotgun (WGS) entry which is preliminary data.</text>
</comment>
<dbReference type="InterPro" id="IPR025574">
    <property type="entry name" value="Nucleoporin_FG_rpt"/>
</dbReference>
<evidence type="ECO:0000256" key="4">
    <source>
        <dbReference type="ARBA" id="ARBA00023242"/>
    </source>
</evidence>
<dbReference type="Pfam" id="PF04097">
    <property type="entry name" value="Nic96"/>
    <property type="match status" value="1"/>
</dbReference>
<keyword evidence="3" id="KW-0906">Nuclear pore complex</keyword>
<keyword evidence="3" id="KW-0509">mRNA transport</keyword>
<dbReference type="Pfam" id="PF13634">
    <property type="entry name" value="Nucleoporin_FG"/>
    <property type="match status" value="2"/>
</dbReference>
<evidence type="ECO:0000313" key="6">
    <source>
        <dbReference type="EMBL" id="KAG5661184.1"/>
    </source>
</evidence>
<keyword evidence="3" id="KW-0813">Transport</keyword>
<protein>
    <recommendedName>
        <fullName evidence="8">Nucleoporin NIC96</fullName>
    </recommendedName>
</protein>
<name>A0A9P7KTG3_9HYPO</name>
<dbReference type="GO" id="GO:0016973">
    <property type="term" value="P:poly(A)+ mRNA export from nucleus"/>
    <property type="evidence" value="ECO:0007669"/>
    <property type="project" value="TreeGrafter"/>
</dbReference>
<gene>
    <name evidence="6" type="ORF">KAF25_002827</name>
</gene>
<evidence type="ECO:0000256" key="5">
    <source>
        <dbReference type="SAM" id="MobiDB-lite"/>
    </source>
</evidence>
<dbReference type="EMBL" id="JAGPUO010000008">
    <property type="protein sequence ID" value="KAG5661184.1"/>
    <property type="molecule type" value="Genomic_DNA"/>
</dbReference>
<evidence type="ECO:0000256" key="2">
    <source>
        <dbReference type="ARBA" id="ARBA00010186"/>
    </source>
</evidence>
<feature type="compositionally biased region" description="Low complexity" evidence="5">
    <location>
        <begin position="50"/>
        <end position="62"/>
    </location>
</feature>
<sequence length="1189" mass="129899">MSLFGQSANTNTGGSSLFGGNTGGTTGGGLFGQSTTQNQQGGATSGGLFGQPAQNQQQQQSGTTGGGLFGGLGANKPATGGGLFGQPQQQQQQQPQQQAPSTGGGLFGQSTTQQSTTTTGGGLFGQPAQNQQSGTTGGLFGNQQQQQPQQQKPSLFGSSLAQPAAAAKPSLFGQPQQQQQQQQQPQQNAPSMFGASTLGGSTLGGSLFASQAPNGQSQAQSQPAGAYFDSLFAKSQKADGKANMEDLPSLELGLGDLRHRLRKLQSKPSDKPLGGKAHYLLAASGVDPGVAAKDLGLLDIQAGRTERATHGYAPSELDVETYLSNLQTKTTLSMIADGIDRSVRDFDNFLEDNVTMEWEAQRKRIYQHFGITPREDVSTSGRESQSAFGRSRRKSQAPASKTGRASVLGRSTLQKSVIGTPSRIGAHQTDFSDVDRSESGGLDGRASSDDRVLRERQGRLSEKIRNLNTARLLKRPYPILSELAAVEQKSHEPHAPHLVEAYLAVMEIVGENPDAETTLNNATAKEREFADMYLSENPNSSKAVEMRKRILSGANVFLEKQFLREVESLIAKHPHEAKLGGLPDIVSKVKAYIRLRSARKDLVPDNTELQQVQGEYVWAIVFYLLRSGHVSEAAKYVNDNTSQFRGIDRTFATYLNNYAASEDRRITNRKLLDRCTNEYIQRSRNAPDNSIDPFRMACYKVIGRIELGNRNLDGLNTDINDWIWLQFNLAREGDKTIEMAGESYGLAELQSSIREIGLKHFPKANSEDSNGSFGMFFYLQILSGMFEDAIAYLYPFSYVDAVHFGLALEFYGLLRPSDAMSPSNDLRSYSTKNLPQINFGRMIGYYTRDFRAADVVSAVDYLTLICLNQDLGSEAGQRHGSLCHEALRELVLETREFSKLIGDIRPDGRRIRGIIEERGPLIGLDAEDDFVNTVTLQAASFADENGRTTDSVLLYHLAGEYDTVVAIVSRALSEAVSLEIGEDPMRLMPVKPRAGGQEADTGSSLSLAAIDDPVELAKTMMSMYERDAMFYRRIQDQNKVACRVLLEMSGIKGLVEAGQWAQCLDVSISYPNGISNNANMNEQRIRSLEILPLDAAGDGSTIRAYASKFSGLSQPVSINVPNLLMWTIICCVRQREQLTSGQFSGNEGTRRLMVDQLKQMTLDLTTYTSQLRYRFPPHLHEALARASAE</sequence>
<dbReference type="Proteomes" id="UP000782241">
    <property type="component" value="Unassembled WGS sequence"/>
</dbReference>
<dbReference type="GO" id="GO:0017056">
    <property type="term" value="F:structural constituent of nuclear pore"/>
    <property type="evidence" value="ECO:0007669"/>
    <property type="project" value="InterPro"/>
</dbReference>
<feature type="compositionally biased region" description="Low complexity" evidence="5">
    <location>
        <begin position="174"/>
        <end position="223"/>
    </location>
</feature>
<keyword evidence="4" id="KW-0539">Nucleus</keyword>
<feature type="compositionally biased region" description="Gly residues" evidence="5">
    <location>
        <begin position="16"/>
        <end position="31"/>
    </location>
</feature>
<feature type="compositionally biased region" description="Polar residues" evidence="5">
    <location>
        <begin position="378"/>
        <end position="388"/>
    </location>
</feature>
<feature type="compositionally biased region" description="Polar residues" evidence="5">
    <location>
        <begin position="152"/>
        <end position="161"/>
    </location>
</feature>
<evidence type="ECO:0000313" key="7">
    <source>
        <dbReference type="Proteomes" id="UP000782241"/>
    </source>
</evidence>
<keyword evidence="3" id="KW-0653">Protein transport</keyword>
<dbReference type="AlphaFoldDB" id="A0A9P7KTG3"/>
<dbReference type="PANTHER" id="PTHR11225:SF4">
    <property type="entry name" value="NUCLEAR PORE COMPLEX PROTEIN NUP93"/>
    <property type="match status" value="1"/>
</dbReference>
<dbReference type="GO" id="GO:0005643">
    <property type="term" value="C:nuclear pore"/>
    <property type="evidence" value="ECO:0007669"/>
    <property type="project" value="UniProtKB-SubCell"/>
</dbReference>
<feature type="region of interest" description="Disordered" evidence="5">
    <location>
        <begin position="375"/>
        <end position="453"/>
    </location>
</feature>
<accession>A0A9P7KTG3</accession>
<evidence type="ECO:0000256" key="1">
    <source>
        <dbReference type="ARBA" id="ARBA00004567"/>
    </source>
</evidence>
<keyword evidence="3" id="KW-0811">Translocation</keyword>
<keyword evidence="7" id="KW-1185">Reference proteome</keyword>
<proteinExistence type="inferred from homology"/>
<dbReference type="InterPro" id="IPR007231">
    <property type="entry name" value="Nucleoporin_int_Nup93/Nic96"/>
</dbReference>